<dbReference type="AlphaFoldDB" id="A0A162RKB3"/>
<organism evidence="3 4">
    <name type="scientific">Daphnia magna</name>
    <dbReference type="NCBI Taxonomy" id="35525"/>
    <lineage>
        <taxon>Eukaryota</taxon>
        <taxon>Metazoa</taxon>
        <taxon>Ecdysozoa</taxon>
        <taxon>Arthropoda</taxon>
        <taxon>Crustacea</taxon>
        <taxon>Branchiopoda</taxon>
        <taxon>Diplostraca</taxon>
        <taxon>Cladocera</taxon>
        <taxon>Anomopoda</taxon>
        <taxon>Daphniidae</taxon>
        <taxon>Daphnia</taxon>
    </lineage>
</organism>
<dbReference type="OrthoDB" id="1708588at2759"/>
<dbReference type="Proteomes" id="UP000076858">
    <property type="component" value="Unassembled WGS sequence"/>
</dbReference>
<keyword evidence="4" id="KW-1185">Reference proteome</keyword>
<evidence type="ECO:0000256" key="2">
    <source>
        <dbReference type="ARBA" id="ARBA00076566"/>
    </source>
</evidence>
<gene>
    <name evidence="3" type="ORF">APZ42_012677</name>
</gene>
<dbReference type="EMBL" id="LRGB01000146">
    <property type="protein sequence ID" value="KZS20584.1"/>
    <property type="molecule type" value="Genomic_DNA"/>
</dbReference>
<sequence length="295" mass="34002">MAISYSRLTHLRLAEKFRRSCTSISSQRPVPVSSQISKIDHKKMMKPEKKEDRVIYELPKVYVEENTTGLALFSSNTNYGIKVIEVMNAIKFTPYGLRQTWDLFQEDKLLRSQIYIKERAEFLGPELATAHFLCFRGGKVRFHGQEDWITQDPDSDMLTSLPKFYVESYKVEAADCSKMTLIYEGLENMKNMENLKWLSLEGCPHIDDWCLDRISGEYGNTLEYLDIRNCHRVTDKGIASLSKMKKLKTLILGGHPEAKNLELVCLMLEDILPEITIRGIVYCDESLLKPSEAKE</sequence>
<evidence type="ECO:0000313" key="3">
    <source>
        <dbReference type="EMBL" id="KZS20584.1"/>
    </source>
</evidence>
<protein>
    <recommendedName>
        <fullName evidence="2">ATP synthase subunit s-like protein</fullName>
    </recommendedName>
</protein>
<evidence type="ECO:0000313" key="4">
    <source>
        <dbReference type="Proteomes" id="UP000076858"/>
    </source>
</evidence>
<comment type="caution">
    <text evidence="3">The sequence shown here is derived from an EMBL/GenBank/DDBJ whole genome shotgun (WGS) entry which is preliminary data.</text>
</comment>
<dbReference type="Gene3D" id="3.80.10.10">
    <property type="entry name" value="Ribonuclease Inhibitor"/>
    <property type="match status" value="1"/>
</dbReference>
<proteinExistence type="inferred from homology"/>
<name>A0A162RKB3_9CRUS</name>
<dbReference type="STRING" id="35525.A0A162RKB3"/>
<evidence type="ECO:0000256" key="1">
    <source>
        <dbReference type="ARBA" id="ARBA00006901"/>
    </source>
</evidence>
<dbReference type="FunFam" id="3.80.10.10:FF:000168">
    <property type="entry name" value="Distal membrane arm assembly complex 2"/>
    <property type="match status" value="1"/>
</dbReference>
<reference evidence="3 4" key="1">
    <citation type="submission" date="2016-03" db="EMBL/GenBank/DDBJ databases">
        <title>EvidentialGene: Evidence-directed Construction of Genes on Genomes.</title>
        <authorList>
            <person name="Gilbert D.G."/>
            <person name="Choi J.-H."/>
            <person name="Mockaitis K."/>
            <person name="Colbourne J."/>
            <person name="Pfrender M."/>
        </authorList>
    </citation>
    <scope>NUCLEOTIDE SEQUENCE [LARGE SCALE GENOMIC DNA]</scope>
    <source>
        <strain evidence="3 4">Xinb3</strain>
        <tissue evidence="3">Complete organism</tissue>
    </source>
</reference>
<comment type="similarity">
    <text evidence="1">Belongs to the ATP synthase subunit s family.</text>
</comment>
<dbReference type="InterPro" id="IPR032675">
    <property type="entry name" value="LRR_dom_sf"/>
</dbReference>
<dbReference type="SUPFAM" id="SSF52047">
    <property type="entry name" value="RNI-like"/>
    <property type="match status" value="1"/>
</dbReference>
<accession>A0A162RKB3</accession>